<dbReference type="SUPFAM" id="SSF52540">
    <property type="entry name" value="P-loop containing nucleoside triphosphate hydrolases"/>
    <property type="match status" value="1"/>
</dbReference>
<evidence type="ECO:0000313" key="1">
    <source>
        <dbReference type="EMBL" id="TKA23371.1"/>
    </source>
</evidence>
<reference evidence="1 2" key="1">
    <citation type="submission" date="2017-03" db="EMBL/GenBank/DDBJ databases">
        <title>Genomes of endolithic fungi from Antarctica.</title>
        <authorList>
            <person name="Coleine C."/>
            <person name="Masonjones S."/>
            <person name="Stajich J.E."/>
        </authorList>
    </citation>
    <scope>NUCLEOTIDE SEQUENCE [LARGE SCALE GENOMIC DNA]</scope>
    <source>
        <strain evidence="1 2">CCFEE 5311</strain>
    </source>
</reference>
<dbReference type="OrthoDB" id="674604at2759"/>
<dbReference type="PANTHER" id="PTHR35205:SF1">
    <property type="entry name" value="ZU5 DOMAIN-CONTAINING PROTEIN"/>
    <property type="match status" value="1"/>
</dbReference>
<dbReference type="AlphaFoldDB" id="A0A4U0TN02"/>
<name>A0A4U0TN02_9PEZI</name>
<dbReference type="Gene3D" id="3.40.50.300">
    <property type="entry name" value="P-loop containing nucleotide triphosphate hydrolases"/>
    <property type="match status" value="1"/>
</dbReference>
<dbReference type="EMBL" id="NAJP01000224">
    <property type="protein sequence ID" value="TKA23371.1"/>
    <property type="molecule type" value="Genomic_DNA"/>
</dbReference>
<evidence type="ECO:0000313" key="2">
    <source>
        <dbReference type="Proteomes" id="UP000310066"/>
    </source>
</evidence>
<dbReference type="PANTHER" id="PTHR35205">
    <property type="entry name" value="NB-ARC AND TPR DOMAIN PROTEIN"/>
    <property type="match status" value="1"/>
</dbReference>
<comment type="caution">
    <text evidence="1">The sequence shown here is derived from an EMBL/GenBank/DDBJ whole genome shotgun (WGS) entry which is preliminary data.</text>
</comment>
<accession>A0A4U0TN02</accession>
<dbReference type="InterPro" id="IPR027417">
    <property type="entry name" value="P-loop_NTPase"/>
</dbReference>
<evidence type="ECO:0008006" key="3">
    <source>
        <dbReference type="Google" id="ProtNLM"/>
    </source>
</evidence>
<dbReference type="Proteomes" id="UP000310066">
    <property type="component" value="Unassembled WGS sequence"/>
</dbReference>
<organism evidence="1 2">
    <name type="scientific">Friedmanniomyces endolithicus</name>
    <dbReference type="NCBI Taxonomy" id="329885"/>
    <lineage>
        <taxon>Eukaryota</taxon>
        <taxon>Fungi</taxon>
        <taxon>Dikarya</taxon>
        <taxon>Ascomycota</taxon>
        <taxon>Pezizomycotina</taxon>
        <taxon>Dothideomycetes</taxon>
        <taxon>Dothideomycetidae</taxon>
        <taxon>Mycosphaerellales</taxon>
        <taxon>Teratosphaeriaceae</taxon>
        <taxon>Friedmanniomyces</taxon>
    </lineage>
</organism>
<proteinExistence type="predicted"/>
<protein>
    <recommendedName>
        <fullName evidence="3">NB-ARC domain-containing protein</fullName>
    </recommendedName>
</protein>
<sequence length="339" mass="37566">MLSAVPMHRFNQYSDLDISGGTNILGNVFGGLTINSKVATRPDYAGTYSHTSLQPVASYVVRRQLQQQVEDRLHEARAGRRIHTSIVVLVSLGGAGKSQLALIYIQTHQTEYNAVFWVDARLRESLERDYVQIDRLLSGHEQGVTSDRLDIDRIITAVKTWFEAIEVGKLAAAEAVDMFMRCSKLGNAAGAVREETPLIVAELDYLALAVTLAGAYVAATSRIRSNVAEYLPEYRRRRKALLGRKAKQQIHQCGESVLSTWDTSYATIAKQCPVAVRLLSIFAFLDPEDIFLELFRHEADPSTAKSARAEGDWGRFVTGVAKEGGGVRPKAHVDVLHRQ</sequence>
<gene>
    <name evidence="1" type="ORF">B0A54_17953</name>
</gene>